<keyword evidence="3" id="KW-0732">Signal</keyword>
<evidence type="ECO:0000256" key="2">
    <source>
        <dbReference type="ARBA" id="ARBA00010333"/>
    </source>
</evidence>
<keyword evidence="7" id="KW-1185">Reference proteome</keyword>
<dbReference type="PANTHER" id="PTHR35936:SF17">
    <property type="entry name" value="ARGININE-BINDING EXTRACELLULAR PROTEIN ARTP"/>
    <property type="match status" value="1"/>
</dbReference>
<evidence type="ECO:0000256" key="4">
    <source>
        <dbReference type="RuleBase" id="RU003744"/>
    </source>
</evidence>
<dbReference type="SUPFAM" id="SSF53850">
    <property type="entry name" value="Periplasmic binding protein-like II"/>
    <property type="match status" value="1"/>
</dbReference>
<dbReference type="CDD" id="cd13530">
    <property type="entry name" value="PBP2_peptides_like"/>
    <property type="match status" value="1"/>
</dbReference>
<accession>A0ABV1M7S9</accession>
<name>A0ABV1M7S9_9NEIS</name>
<dbReference type="PANTHER" id="PTHR35936">
    <property type="entry name" value="MEMBRANE-BOUND LYTIC MUREIN TRANSGLYCOSYLASE F"/>
    <property type="match status" value="1"/>
</dbReference>
<dbReference type="InterPro" id="IPR001638">
    <property type="entry name" value="Solute-binding_3/MltF_N"/>
</dbReference>
<evidence type="ECO:0000259" key="5">
    <source>
        <dbReference type="SMART" id="SM00062"/>
    </source>
</evidence>
<feature type="domain" description="Solute-binding protein family 3/N-terminal" evidence="5">
    <location>
        <begin position="85"/>
        <end position="309"/>
    </location>
</feature>
<evidence type="ECO:0000313" key="7">
    <source>
        <dbReference type="Proteomes" id="UP001433638"/>
    </source>
</evidence>
<proteinExistence type="inferred from homology"/>
<dbReference type="Proteomes" id="UP001433638">
    <property type="component" value="Unassembled WGS sequence"/>
</dbReference>
<reference evidence="6" key="1">
    <citation type="submission" date="2024-06" db="EMBL/GenBank/DDBJ databases">
        <title>Genome sequence of Vogesella sp. MAHUQ-64.</title>
        <authorList>
            <person name="Huq M.A."/>
        </authorList>
    </citation>
    <scope>NUCLEOTIDE SEQUENCE</scope>
    <source>
        <strain evidence="6">MAHUQ-64</strain>
    </source>
</reference>
<protein>
    <submittedName>
        <fullName evidence="6">ABC transporter substrate-binding protein</fullName>
    </submittedName>
</protein>
<evidence type="ECO:0000256" key="3">
    <source>
        <dbReference type="ARBA" id="ARBA00022729"/>
    </source>
</evidence>
<dbReference type="EMBL" id="JBEFLD010000009">
    <property type="protein sequence ID" value="MEQ6292261.1"/>
    <property type="molecule type" value="Genomic_DNA"/>
</dbReference>
<evidence type="ECO:0000256" key="1">
    <source>
        <dbReference type="ARBA" id="ARBA00004196"/>
    </source>
</evidence>
<dbReference type="InterPro" id="IPR018313">
    <property type="entry name" value="SBP_3_CS"/>
</dbReference>
<comment type="caution">
    <text evidence="6">The sequence shown here is derived from an EMBL/GenBank/DDBJ whole genome shotgun (WGS) entry which is preliminary data.</text>
</comment>
<sequence length="313" mass="35712">MRHEAGNSSFDFSQFIRLRHSIKFEYKAHRANHAVMARCVGTKISHHESIPTMKRTLRSLLAATCLLQLPAVYAGRLEKIQTANELKVCIWPDYYGISYRNPKTLQLSGIDIDMAHVLGQELRVPVHFIDSSFANLINDIEQDKCDIAMFAIGITPQRSEHLRFTRPHLMSDIYAITSRSNRRIQSWADIDKPGTVVAVAKGTLHESVMREKLKQATLLVTATPQGREQEVEAGRADAFMTDYPFSRRMLETTDWARLVSPPSTYHLTHYAYAMQKGDDAWYQRVSSFLDKVRADGRLQAAIKRNKLDPIAEH</sequence>
<organism evidence="6 7">
    <name type="scientific">Vogesella oryzagri</name>
    <dbReference type="NCBI Taxonomy" id="3160864"/>
    <lineage>
        <taxon>Bacteria</taxon>
        <taxon>Pseudomonadati</taxon>
        <taxon>Pseudomonadota</taxon>
        <taxon>Betaproteobacteria</taxon>
        <taxon>Neisseriales</taxon>
        <taxon>Chromobacteriaceae</taxon>
        <taxon>Vogesella</taxon>
    </lineage>
</organism>
<evidence type="ECO:0000313" key="6">
    <source>
        <dbReference type="EMBL" id="MEQ6292261.1"/>
    </source>
</evidence>
<comment type="subcellular location">
    <subcellularLocation>
        <location evidence="1">Cell envelope</location>
    </subcellularLocation>
</comment>
<dbReference type="Pfam" id="PF00497">
    <property type="entry name" value="SBP_bac_3"/>
    <property type="match status" value="1"/>
</dbReference>
<gene>
    <name evidence="6" type="ORF">ABNW52_16725</name>
</gene>
<comment type="similarity">
    <text evidence="2 4">Belongs to the bacterial solute-binding protein 3 family.</text>
</comment>
<dbReference type="Gene3D" id="3.40.190.10">
    <property type="entry name" value="Periplasmic binding protein-like II"/>
    <property type="match status" value="2"/>
</dbReference>
<dbReference type="PROSITE" id="PS01039">
    <property type="entry name" value="SBP_BACTERIAL_3"/>
    <property type="match status" value="1"/>
</dbReference>
<dbReference type="SMART" id="SM00062">
    <property type="entry name" value="PBPb"/>
    <property type="match status" value="1"/>
</dbReference>